<accession>A0A0R3UIQ7</accession>
<reference evidence="1 2" key="1">
    <citation type="submission" date="2018-10" db="EMBL/GenBank/DDBJ databases">
        <authorList>
            <consortium name="Pathogen Informatics"/>
        </authorList>
    </citation>
    <scope>NUCLEOTIDE SEQUENCE [LARGE SCALE GENOMIC DNA]</scope>
</reference>
<organism evidence="1 2">
    <name type="scientific">Mesocestoides corti</name>
    <name type="common">Flatworm</name>
    <dbReference type="NCBI Taxonomy" id="53468"/>
    <lineage>
        <taxon>Eukaryota</taxon>
        <taxon>Metazoa</taxon>
        <taxon>Spiralia</taxon>
        <taxon>Lophotrochozoa</taxon>
        <taxon>Platyhelminthes</taxon>
        <taxon>Cestoda</taxon>
        <taxon>Eucestoda</taxon>
        <taxon>Cyclophyllidea</taxon>
        <taxon>Mesocestoididae</taxon>
        <taxon>Mesocestoides</taxon>
    </lineage>
</organism>
<proteinExistence type="predicted"/>
<keyword evidence="2" id="KW-1185">Reference proteome</keyword>
<evidence type="ECO:0000313" key="2">
    <source>
        <dbReference type="Proteomes" id="UP000267029"/>
    </source>
</evidence>
<protein>
    <submittedName>
        <fullName evidence="1">Uncharacterized protein</fullName>
    </submittedName>
</protein>
<dbReference type="Proteomes" id="UP000267029">
    <property type="component" value="Unassembled WGS sequence"/>
</dbReference>
<sequence>MSAVSDCPCILFSRLQSPFRGAEGREASEEGCGVVGTVMAGGRVGGQEGGKTTTSLFCAHTNATHICSNRASAACLPFCLESCHASRFEDHALPIDAAFGEDVIRLHELLGCNLVEQLSNAASTLSVQRRRNDASITWLLPGCSVGLKLERT</sequence>
<dbReference type="AlphaFoldDB" id="A0A0R3UIQ7"/>
<evidence type="ECO:0000313" key="1">
    <source>
        <dbReference type="EMBL" id="VDD81331.1"/>
    </source>
</evidence>
<name>A0A0R3UIQ7_MESCO</name>
<gene>
    <name evidence="1" type="ORF">MCOS_LOCUS7334</name>
</gene>
<dbReference type="EMBL" id="UXSR01005353">
    <property type="protein sequence ID" value="VDD81331.1"/>
    <property type="molecule type" value="Genomic_DNA"/>
</dbReference>